<dbReference type="Proteomes" id="UP000030765">
    <property type="component" value="Unassembled WGS sequence"/>
</dbReference>
<evidence type="ECO:0000313" key="2">
    <source>
        <dbReference type="EMBL" id="KFB46069.1"/>
    </source>
</evidence>
<keyword evidence="4" id="KW-1185">Reference proteome</keyword>
<evidence type="ECO:0000313" key="3">
    <source>
        <dbReference type="EnsemblMetazoa" id="ASIC014041-PA"/>
    </source>
</evidence>
<dbReference type="EMBL" id="ATLV01021169">
    <property type="status" value="NOT_ANNOTATED_CDS"/>
    <property type="molecule type" value="Genomic_DNA"/>
</dbReference>
<evidence type="ECO:0000256" key="1">
    <source>
        <dbReference type="SAM" id="MobiDB-lite"/>
    </source>
</evidence>
<gene>
    <name evidence="2" type="ORF">ZHAS_00014041</name>
</gene>
<accession>A0A084W775</accession>
<sequence length="124" mass="13571">MNQPREATGTTTEGGKDRERSVETVAFANQRSGTTFLAHGMTMDRSSTSTSCILAMSWQHWIPSLHAQHAIVPLPSPSTSLPVVLGVVFGRAMAQKLLHHSRKLQETAQSDDPRRSDVKVFAMA</sequence>
<feature type="region of interest" description="Disordered" evidence="1">
    <location>
        <begin position="1"/>
        <end position="21"/>
    </location>
</feature>
<protein>
    <submittedName>
        <fullName evidence="2 3">Uncharacterized protein</fullName>
    </submittedName>
</protein>
<proteinExistence type="predicted"/>
<reference evidence="2 4" key="1">
    <citation type="journal article" date="2014" name="BMC Genomics">
        <title>Genome sequence of Anopheles sinensis provides insight into genetics basis of mosquito competence for malaria parasites.</title>
        <authorList>
            <person name="Zhou D."/>
            <person name="Zhang D."/>
            <person name="Ding G."/>
            <person name="Shi L."/>
            <person name="Hou Q."/>
            <person name="Ye Y."/>
            <person name="Xu Y."/>
            <person name="Zhou H."/>
            <person name="Xiong C."/>
            <person name="Li S."/>
            <person name="Yu J."/>
            <person name="Hong S."/>
            <person name="Yu X."/>
            <person name="Zou P."/>
            <person name="Chen C."/>
            <person name="Chang X."/>
            <person name="Wang W."/>
            <person name="Lv Y."/>
            <person name="Sun Y."/>
            <person name="Ma L."/>
            <person name="Shen B."/>
            <person name="Zhu C."/>
        </authorList>
    </citation>
    <scope>NUCLEOTIDE SEQUENCE [LARGE SCALE GENOMIC DNA]</scope>
</reference>
<dbReference type="AlphaFoldDB" id="A0A084W775"/>
<organism evidence="2">
    <name type="scientific">Anopheles sinensis</name>
    <name type="common">Mosquito</name>
    <dbReference type="NCBI Taxonomy" id="74873"/>
    <lineage>
        <taxon>Eukaryota</taxon>
        <taxon>Metazoa</taxon>
        <taxon>Ecdysozoa</taxon>
        <taxon>Arthropoda</taxon>
        <taxon>Hexapoda</taxon>
        <taxon>Insecta</taxon>
        <taxon>Pterygota</taxon>
        <taxon>Neoptera</taxon>
        <taxon>Endopterygota</taxon>
        <taxon>Diptera</taxon>
        <taxon>Nematocera</taxon>
        <taxon>Culicoidea</taxon>
        <taxon>Culicidae</taxon>
        <taxon>Anophelinae</taxon>
        <taxon>Anopheles</taxon>
    </lineage>
</organism>
<name>A0A084W775_ANOSI</name>
<dbReference type="VEuPathDB" id="VectorBase:ASIC014041"/>
<evidence type="ECO:0000313" key="4">
    <source>
        <dbReference type="Proteomes" id="UP000030765"/>
    </source>
</evidence>
<dbReference type="EMBL" id="KE525314">
    <property type="protein sequence ID" value="KFB46069.1"/>
    <property type="molecule type" value="Genomic_DNA"/>
</dbReference>
<reference evidence="3" key="2">
    <citation type="submission" date="2020-05" db="UniProtKB">
        <authorList>
            <consortium name="EnsemblMetazoa"/>
        </authorList>
    </citation>
    <scope>IDENTIFICATION</scope>
</reference>
<feature type="compositionally biased region" description="Polar residues" evidence="1">
    <location>
        <begin position="1"/>
        <end position="13"/>
    </location>
</feature>
<dbReference type="EnsemblMetazoa" id="ASIC014041-RA">
    <property type="protein sequence ID" value="ASIC014041-PA"/>
    <property type="gene ID" value="ASIC014041"/>
</dbReference>